<organism evidence="5 6">
    <name type="scientific">Mesomycoplasma hyorhinis</name>
    <name type="common">Mycoplasma hyorhinis</name>
    <dbReference type="NCBI Taxonomy" id="2100"/>
    <lineage>
        <taxon>Bacteria</taxon>
        <taxon>Bacillati</taxon>
        <taxon>Mycoplasmatota</taxon>
        <taxon>Mycoplasmoidales</taxon>
        <taxon>Metamycoplasmataceae</taxon>
        <taxon>Mesomycoplasma</taxon>
    </lineage>
</organism>
<dbReference type="GO" id="GO:0003677">
    <property type="term" value="F:DNA binding"/>
    <property type="evidence" value="ECO:0007669"/>
    <property type="project" value="UniProtKB-KW"/>
</dbReference>
<dbReference type="Pfam" id="PF00589">
    <property type="entry name" value="Phage_integrase"/>
    <property type="match status" value="1"/>
</dbReference>
<proteinExistence type="inferred from homology"/>
<dbReference type="InterPro" id="IPR002104">
    <property type="entry name" value="Integrase_catalytic"/>
</dbReference>
<dbReference type="InterPro" id="IPR013762">
    <property type="entry name" value="Integrase-like_cat_sf"/>
</dbReference>
<dbReference type="RefSeq" id="WP_160615005.1">
    <property type="nucleotide sequence ID" value="NZ_JAHKHF010000010.1"/>
</dbReference>
<evidence type="ECO:0000259" key="4">
    <source>
        <dbReference type="PROSITE" id="PS51898"/>
    </source>
</evidence>
<dbReference type="GO" id="GO:0006310">
    <property type="term" value="P:DNA recombination"/>
    <property type="evidence" value="ECO:0007669"/>
    <property type="project" value="UniProtKB-KW"/>
</dbReference>
<name>A0ABD6IF63_MESHY</name>
<evidence type="ECO:0000313" key="5">
    <source>
        <dbReference type="EMBL" id="MXR43665.1"/>
    </source>
</evidence>
<dbReference type="InterPro" id="IPR010998">
    <property type="entry name" value="Integrase_recombinase_N"/>
</dbReference>
<reference evidence="5 6" key="1">
    <citation type="submission" date="2018-07" db="EMBL/GenBank/DDBJ databases">
        <title>Genetic characterization of Mycoplasma hyopneumoniae, M. hyorhinis and M. flocculare isolates through whole genome sequencing analysis: comparative analysis of sequence types and putative genes involved in virulence.</title>
        <authorList>
            <person name="Fourour S."/>
            <person name="Lucas P."/>
            <person name="Touzain F."/>
            <person name="Tocqueville V."/>
            <person name="Kempf I."/>
            <person name="Marois-Crehan C."/>
        </authorList>
    </citation>
    <scope>NUCLEOTIDE SEQUENCE [LARGE SCALE GENOMIC DNA]</scope>
    <source>
        <strain evidence="5 6">MHR389</strain>
    </source>
</reference>
<keyword evidence="3" id="KW-0233">DNA recombination</keyword>
<dbReference type="Proteomes" id="UP001193384">
    <property type="component" value="Unassembled WGS sequence"/>
</dbReference>
<evidence type="ECO:0000256" key="2">
    <source>
        <dbReference type="ARBA" id="ARBA00023125"/>
    </source>
</evidence>
<accession>A0ABD6IF63</accession>
<keyword evidence="2" id="KW-0238">DNA-binding</keyword>
<dbReference type="InterPro" id="IPR050090">
    <property type="entry name" value="Tyrosine_recombinase_XerCD"/>
</dbReference>
<evidence type="ECO:0000256" key="3">
    <source>
        <dbReference type="ARBA" id="ARBA00023172"/>
    </source>
</evidence>
<dbReference type="PROSITE" id="PS51898">
    <property type="entry name" value="TYR_RECOMBINASE"/>
    <property type="match status" value="1"/>
</dbReference>
<evidence type="ECO:0000256" key="1">
    <source>
        <dbReference type="ARBA" id="ARBA00008857"/>
    </source>
</evidence>
<dbReference type="AlphaFoldDB" id="A0ABD6IF63"/>
<comment type="similarity">
    <text evidence="1">Belongs to the 'phage' integrase family.</text>
</comment>
<dbReference type="EMBL" id="QQQW01000007">
    <property type="protein sequence ID" value="MXR43665.1"/>
    <property type="molecule type" value="Genomic_DNA"/>
</dbReference>
<dbReference type="CDD" id="cd01189">
    <property type="entry name" value="INT_ICEBs1_C_like"/>
    <property type="match status" value="1"/>
</dbReference>
<sequence>MKKLDILFHQYFKNWIYLYKKDSIRSISFQKYQTTLDWILKLAPDLKLKEIDRYKYQEILNTYAKDHEKSTTLDFHHHIKRVLLDAFEDGFIKKDPTRNVVIKGKTPAKKRPKFLSLFQLQLLLKTLDLRTTINYDWLILLIAKTGLRYSEAIAITPADFDFTKQILNISKTWNYKEDGGFLPTKNKSSIRKIPLDWQTCSQFSTLVANLPQNQPIFLFNHKIFNSTINEILHKKCSSVNIPQISLHGLRHTHASILLYAGVSIASVAKRLGHASMNTTERVYLHIINELESKDIDIVMRSISTLIN</sequence>
<dbReference type="SUPFAM" id="SSF56349">
    <property type="entry name" value="DNA breaking-rejoining enzymes"/>
    <property type="match status" value="1"/>
</dbReference>
<feature type="domain" description="Tyr recombinase" evidence="4">
    <location>
        <begin position="110"/>
        <end position="296"/>
    </location>
</feature>
<dbReference type="Gene3D" id="1.10.443.10">
    <property type="entry name" value="Intergrase catalytic core"/>
    <property type="match status" value="1"/>
</dbReference>
<dbReference type="PANTHER" id="PTHR30349">
    <property type="entry name" value="PHAGE INTEGRASE-RELATED"/>
    <property type="match status" value="1"/>
</dbReference>
<evidence type="ECO:0000313" key="6">
    <source>
        <dbReference type="Proteomes" id="UP001193384"/>
    </source>
</evidence>
<dbReference type="InterPro" id="IPR011010">
    <property type="entry name" value="DNA_brk_join_enz"/>
</dbReference>
<dbReference type="PANTHER" id="PTHR30349:SF64">
    <property type="entry name" value="PROPHAGE INTEGRASE INTD-RELATED"/>
    <property type="match status" value="1"/>
</dbReference>
<gene>
    <name evidence="5" type="ORF">DR101_01715</name>
</gene>
<dbReference type="Gene3D" id="1.10.150.130">
    <property type="match status" value="1"/>
</dbReference>
<comment type="caution">
    <text evidence="5">The sequence shown here is derived from an EMBL/GenBank/DDBJ whole genome shotgun (WGS) entry which is preliminary data.</text>
</comment>
<protein>
    <submittedName>
        <fullName evidence="5">Site-specific integrase</fullName>
    </submittedName>
</protein>